<evidence type="ECO:0000313" key="2">
    <source>
        <dbReference type="EMBL" id="MBC5683200.1"/>
    </source>
</evidence>
<proteinExistence type="predicted"/>
<dbReference type="InterPro" id="IPR021338">
    <property type="entry name" value="DUF2953"/>
</dbReference>
<feature type="transmembrane region" description="Helical" evidence="1">
    <location>
        <begin position="12"/>
        <end position="35"/>
    </location>
</feature>
<keyword evidence="1" id="KW-0812">Transmembrane</keyword>
<dbReference type="EMBL" id="JACOPE010000001">
    <property type="protein sequence ID" value="MBC5683200.1"/>
    <property type="molecule type" value="Genomic_DNA"/>
</dbReference>
<dbReference type="Proteomes" id="UP000631576">
    <property type="component" value="Unassembled WGS sequence"/>
</dbReference>
<keyword evidence="1" id="KW-1133">Transmembrane helix</keyword>
<accession>A0ABR7G8J5</accession>
<dbReference type="Pfam" id="PF11167">
    <property type="entry name" value="DUF2953"/>
    <property type="match status" value="1"/>
</dbReference>
<organism evidence="2 3">
    <name type="scientific">Ruminococcus hominis</name>
    <dbReference type="NCBI Taxonomy" id="2763065"/>
    <lineage>
        <taxon>Bacteria</taxon>
        <taxon>Bacillati</taxon>
        <taxon>Bacillota</taxon>
        <taxon>Clostridia</taxon>
        <taxon>Eubacteriales</taxon>
        <taxon>Oscillospiraceae</taxon>
        <taxon>Ruminococcus</taxon>
    </lineage>
</organism>
<dbReference type="RefSeq" id="WP_118723719.1">
    <property type="nucleotide sequence ID" value="NZ_JACOPE010000001.1"/>
</dbReference>
<name>A0ABR7G8J5_9FIRM</name>
<evidence type="ECO:0000256" key="1">
    <source>
        <dbReference type="SAM" id="Phobius"/>
    </source>
</evidence>
<comment type="caution">
    <text evidence="2">The sequence shown here is derived from an EMBL/GenBank/DDBJ whole genome shotgun (WGS) entry which is preliminary data.</text>
</comment>
<gene>
    <name evidence="2" type="ORF">H8S40_06400</name>
</gene>
<reference evidence="2 3" key="1">
    <citation type="submission" date="2020-08" db="EMBL/GenBank/DDBJ databases">
        <title>Genome public.</title>
        <authorList>
            <person name="Liu C."/>
            <person name="Sun Q."/>
        </authorList>
    </citation>
    <scope>NUCLEOTIDE SEQUENCE [LARGE SCALE GENOMIC DNA]</scope>
    <source>
        <strain evidence="2 3">NSJ-13</strain>
    </source>
</reference>
<keyword evidence="1" id="KW-0472">Membrane</keyword>
<sequence length="317" mass="36285">MLHVILFILKLIGYLILGIIVLLALMLITVLLSPFCYQARGKCDKEIKNLDVHGSFTYLFHLISGEINYKKEQFTWKIRIAWIQKSNIAETTDVKKENVKKSDVLQSDNDKILTAMEEKEGEQPIHKPKAVVSETKEEHVQEETTSEKKAEIKSKKEKKSSLYERAVSKLRTLRCTVQKVCDKIKLLIQKKNILMAFITEETHVAALKKLICELKKLLKKYCPKKVEGDIHFGFEEPDLTGKVLAVLGMIYPLVGEHLNISPDFEKSVLDGRLFIKGKIRISSIVKMAWNLIWTKNVRITIGDIRKFSFDEGGVQNG</sequence>
<evidence type="ECO:0000313" key="3">
    <source>
        <dbReference type="Proteomes" id="UP000631576"/>
    </source>
</evidence>
<protein>
    <submittedName>
        <fullName evidence="2">DUF2953 domain-containing protein</fullName>
    </submittedName>
</protein>
<keyword evidence="3" id="KW-1185">Reference proteome</keyword>